<dbReference type="AlphaFoldDB" id="A0A1H7AGI2"/>
<dbReference type="Gene3D" id="3.30.1660.40">
    <property type="entry name" value="FlgT, N-terminal domain"/>
    <property type="match status" value="1"/>
</dbReference>
<accession>A0A1H7AGI2</accession>
<dbReference type="RefSeq" id="WP_091832351.1">
    <property type="nucleotide sequence ID" value="NZ_FNZK01000012.1"/>
</dbReference>
<organism evidence="1 2">
    <name type="scientific">Propionispira arboris</name>
    <dbReference type="NCBI Taxonomy" id="84035"/>
    <lineage>
        <taxon>Bacteria</taxon>
        <taxon>Bacillati</taxon>
        <taxon>Bacillota</taxon>
        <taxon>Negativicutes</taxon>
        <taxon>Selenomonadales</taxon>
        <taxon>Selenomonadaceae</taxon>
        <taxon>Propionispira</taxon>
    </lineage>
</organism>
<evidence type="ECO:0000313" key="2">
    <source>
        <dbReference type="Proteomes" id="UP000199662"/>
    </source>
</evidence>
<dbReference type="Proteomes" id="UP000199662">
    <property type="component" value="Unassembled WGS sequence"/>
</dbReference>
<protein>
    <recommendedName>
        <fullName evidence="3">Flagellar assembly protein T, N-terminal domain</fullName>
    </recommendedName>
</protein>
<dbReference type="EMBL" id="FNZK01000012">
    <property type="protein sequence ID" value="SEJ64689.1"/>
    <property type="molecule type" value="Genomic_DNA"/>
</dbReference>
<evidence type="ECO:0000313" key="1">
    <source>
        <dbReference type="EMBL" id="SEJ64689.1"/>
    </source>
</evidence>
<dbReference type="InterPro" id="IPR038180">
    <property type="entry name" value="FlgT_N_sf"/>
</dbReference>
<dbReference type="STRING" id="84035.SAMN05660742_112135"/>
<proteinExistence type="predicted"/>
<evidence type="ECO:0008006" key="3">
    <source>
        <dbReference type="Google" id="ProtNLM"/>
    </source>
</evidence>
<name>A0A1H7AGI2_9FIRM</name>
<sequence>MIIWLHGKKIYCILCTIFFLALHAQVYALEYIAEGTGPTRKAAIQDSFRNALENVAGMTIDSSTHVNNTRVTHDQIYTHSNGFIRSYQVLQTLNDGDQYMVKTKVVIDMEPNAKLMSGFDKVKAIHVGINDPRIGIVVLNQNNAMKVSDVAVETAIASVLNQSGFSHIINMNQLNPTKTKRFKIAAAKSDFNTIGLLGTQEQLDYIVTGSIRANDIDIKFDTQVPMKANDATLTINTTKCDTGEAIQFGTYQETNIDITQKIAADNAKYKTGEKAGHDIANKLLNYAASTSKNYTIYVHNIKDQNSLSLLKDYLTDISGVQDVYIREFRNNAAVIDLSFTGDNQTLASYVTEDTEQPSQIMKITNSTIDLNMQ</sequence>
<keyword evidence="2" id="KW-1185">Reference proteome</keyword>
<gene>
    <name evidence="1" type="ORF">SAMN05660742_112135</name>
</gene>
<reference evidence="1 2" key="1">
    <citation type="submission" date="2016-10" db="EMBL/GenBank/DDBJ databases">
        <authorList>
            <person name="de Groot N.N."/>
        </authorList>
    </citation>
    <scope>NUCLEOTIDE SEQUENCE [LARGE SCALE GENOMIC DNA]</scope>
    <source>
        <strain evidence="1 2">DSM 2179</strain>
    </source>
</reference>